<evidence type="ECO:0000313" key="1">
    <source>
        <dbReference type="EMBL" id="MFD2933318.1"/>
    </source>
</evidence>
<accession>A0ABW6AFY7</accession>
<gene>
    <name evidence="1" type="ORF">ACFS25_05960</name>
</gene>
<dbReference type="Gene3D" id="2.40.160.130">
    <property type="entry name" value="Capsule assembly protein Wzi"/>
    <property type="match status" value="1"/>
</dbReference>
<dbReference type="InterPro" id="IPR038636">
    <property type="entry name" value="Wzi_sf"/>
</dbReference>
<proteinExistence type="predicted"/>
<protein>
    <submittedName>
        <fullName evidence="1">Capsule assembly Wzi family protein</fullName>
    </submittedName>
</protein>
<name>A0ABW6AFY7_9BACT</name>
<evidence type="ECO:0000313" key="2">
    <source>
        <dbReference type="Proteomes" id="UP001597512"/>
    </source>
</evidence>
<dbReference type="RefSeq" id="WP_381497567.1">
    <property type="nucleotide sequence ID" value="NZ_JBHUOM010000002.1"/>
</dbReference>
<comment type="caution">
    <text evidence="1">The sequence shown here is derived from an EMBL/GenBank/DDBJ whole genome shotgun (WGS) entry which is preliminary data.</text>
</comment>
<organism evidence="1 2">
    <name type="scientific">Spirosoma flavum</name>
    <dbReference type="NCBI Taxonomy" id="2048557"/>
    <lineage>
        <taxon>Bacteria</taxon>
        <taxon>Pseudomonadati</taxon>
        <taxon>Bacteroidota</taxon>
        <taxon>Cytophagia</taxon>
        <taxon>Cytophagales</taxon>
        <taxon>Cytophagaceae</taxon>
        <taxon>Spirosoma</taxon>
    </lineage>
</organism>
<sequence>MRFYTGYLVTIFLFFDNYKVIGQQDSVVRTTQISSEVGALLTSGRMIPFWQRANQYGTAPLAGSFGTVRLGVSSDYRALPSRRVDWGYGLEVVGNVGGLNQQIILPQAYIKARWRQIELYAGRRRNIIGLVDTLLTSGAYSMSGNALPLPTIQLGTRGYAPLRFTKGVISINATYGHAWFETVNRKVYHTLLHQSSFYLRVGKPSWAFRLYAGINHQAVWGGYSPYLGSNVSNDGHLPSSLKAYFYVVTMLPSSDLTVDGNISTFDETNRVGNHLGSLDLGAEFDIGDCTFLVYRQNPYDTGAIWYLTTIADGLNGLSIRRKHRGRRFISVDRGLIEFLYTANQGGNQFVIDNPQLRGKVDYFNNSQYIDGWTTRGHIIGTPFITPEGDIRPNMPYGPIANNRVSVLHAGLSGRIGESGTWLIKLSESQNLGTYNAPFPSPLNQFSGLAQVSAPLQIPLLGDTRLNMSVAVDQGSLLPNAVGFYAGLRKNLSLKSPASPEHR</sequence>
<reference evidence="2" key="1">
    <citation type="journal article" date="2019" name="Int. J. Syst. Evol. Microbiol.">
        <title>The Global Catalogue of Microorganisms (GCM) 10K type strain sequencing project: providing services to taxonomists for standard genome sequencing and annotation.</title>
        <authorList>
            <consortium name="The Broad Institute Genomics Platform"/>
            <consortium name="The Broad Institute Genome Sequencing Center for Infectious Disease"/>
            <person name="Wu L."/>
            <person name="Ma J."/>
        </authorList>
    </citation>
    <scope>NUCLEOTIDE SEQUENCE [LARGE SCALE GENOMIC DNA]</scope>
    <source>
        <strain evidence="2">KCTC 52490</strain>
    </source>
</reference>
<dbReference type="Proteomes" id="UP001597512">
    <property type="component" value="Unassembled WGS sequence"/>
</dbReference>
<dbReference type="EMBL" id="JBHUOM010000002">
    <property type="protein sequence ID" value="MFD2933318.1"/>
    <property type="molecule type" value="Genomic_DNA"/>
</dbReference>
<keyword evidence="2" id="KW-1185">Reference proteome</keyword>